<dbReference type="AlphaFoldDB" id="A0A803MFJ7"/>
<dbReference type="PANTHER" id="PTHR31189:SF13">
    <property type="entry name" value="CUPINCIN"/>
    <property type="match status" value="1"/>
</dbReference>
<evidence type="ECO:0000259" key="2">
    <source>
        <dbReference type="SMART" id="SM00835"/>
    </source>
</evidence>
<dbReference type="SMART" id="SM00835">
    <property type="entry name" value="Cupin_1"/>
    <property type="match status" value="2"/>
</dbReference>
<accession>A0A803MFJ7</accession>
<dbReference type="SUPFAM" id="SSF51182">
    <property type="entry name" value="RmlC-like cupins"/>
    <property type="match status" value="1"/>
</dbReference>
<dbReference type="CDD" id="cd02245">
    <property type="entry name" value="cupin_7S_vicilin-like_C"/>
    <property type="match status" value="1"/>
</dbReference>
<organism evidence="3 4">
    <name type="scientific">Chenopodium quinoa</name>
    <name type="common">Quinoa</name>
    <dbReference type="NCBI Taxonomy" id="63459"/>
    <lineage>
        <taxon>Eukaryota</taxon>
        <taxon>Viridiplantae</taxon>
        <taxon>Streptophyta</taxon>
        <taxon>Embryophyta</taxon>
        <taxon>Tracheophyta</taxon>
        <taxon>Spermatophyta</taxon>
        <taxon>Magnoliopsida</taxon>
        <taxon>eudicotyledons</taxon>
        <taxon>Gunneridae</taxon>
        <taxon>Pentapetalae</taxon>
        <taxon>Caryophyllales</taxon>
        <taxon>Chenopodiaceae</taxon>
        <taxon>Chenopodioideae</taxon>
        <taxon>Atripliceae</taxon>
        <taxon>Chenopodium</taxon>
    </lineage>
</organism>
<dbReference type="InterPro" id="IPR014710">
    <property type="entry name" value="RmlC-like_jellyroll"/>
</dbReference>
<sequence>MGLLKGKVSVILLVFSLLVVLCASLSVSKEDQQLRLCKEHCRQQRQLDSRQRHQCETACEEYIREKERREQRDEPQSRHDPGKEVMIFEANPQTFVVPNHWDADVVLFVAQGEGTVSLVYTDRRESFNIERGHVMVIPAGVTAYLINKGNNDKLILVKLINPVSNIGKFESFFGPGGDNPESYFNAFSSDILEAAFKTSEDSLKRIFSQQREGAIIRASEEQIKALTHEKGSHWPFGGKGSRDSAPFHLLRQNPRESNDFGSLFEVDSNDYRQLRDLNVAVSFANITQGSMHTPYYNSRATKIAVVLNGKGYFEMACPHINSELREGTVFVVPPSHPFVTVASEDENLEVICFEINAENNHKFPLAGQRNILKNIEKEAKELAFATSAEEVDEVFRNQEEEFFFKGPRQQEHRRGYSII</sequence>
<evidence type="ECO:0000313" key="4">
    <source>
        <dbReference type="Proteomes" id="UP000596660"/>
    </source>
</evidence>
<dbReference type="EnsemblPlants" id="AUR62028591-RA">
    <property type="protein sequence ID" value="AUR62028591-RA:cds"/>
    <property type="gene ID" value="AUR62028591"/>
</dbReference>
<name>A0A803MFJ7_CHEQI</name>
<feature type="chain" id="PRO_5031492083" description="Cupin type-1 domain-containing protein" evidence="1">
    <location>
        <begin position="25"/>
        <end position="419"/>
    </location>
</feature>
<dbReference type="Proteomes" id="UP000596660">
    <property type="component" value="Unplaced"/>
</dbReference>
<keyword evidence="4" id="KW-1185">Reference proteome</keyword>
<evidence type="ECO:0000313" key="3">
    <source>
        <dbReference type="EnsemblPlants" id="AUR62028591-RA:cds"/>
    </source>
</evidence>
<dbReference type="InterPro" id="IPR011051">
    <property type="entry name" value="RmlC_Cupin_sf"/>
</dbReference>
<keyword evidence="1" id="KW-0732">Signal</keyword>
<proteinExistence type="predicted"/>
<feature type="domain" description="Cupin type-1" evidence="2">
    <location>
        <begin position="247"/>
        <end position="392"/>
    </location>
</feature>
<dbReference type="InterPro" id="IPR050253">
    <property type="entry name" value="Seed_Storage-Functional"/>
</dbReference>
<reference evidence="3" key="2">
    <citation type="submission" date="2021-03" db="UniProtKB">
        <authorList>
            <consortium name="EnsemblPlants"/>
        </authorList>
    </citation>
    <scope>IDENTIFICATION</scope>
</reference>
<evidence type="ECO:0000256" key="1">
    <source>
        <dbReference type="SAM" id="SignalP"/>
    </source>
</evidence>
<dbReference type="Gramene" id="AUR62028591-RA">
    <property type="protein sequence ID" value="AUR62028591-RA:cds"/>
    <property type="gene ID" value="AUR62028591"/>
</dbReference>
<dbReference type="Pfam" id="PF00190">
    <property type="entry name" value="Cupin_1"/>
    <property type="match status" value="2"/>
</dbReference>
<protein>
    <recommendedName>
        <fullName evidence="2">Cupin type-1 domain-containing protein</fullName>
    </recommendedName>
</protein>
<dbReference type="CDD" id="cd02244">
    <property type="entry name" value="cupin_7S_vicilin-like_N"/>
    <property type="match status" value="1"/>
</dbReference>
<feature type="signal peptide" evidence="1">
    <location>
        <begin position="1"/>
        <end position="24"/>
    </location>
</feature>
<reference evidence="3" key="1">
    <citation type="journal article" date="2017" name="Nature">
        <title>The genome of Chenopodium quinoa.</title>
        <authorList>
            <person name="Jarvis D.E."/>
            <person name="Ho Y.S."/>
            <person name="Lightfoot D.J."/>
            <person name="Schmoeckel S.M."/>
            <person name="Li B."/>
            <person name="Borm T.J.A."/>
            <person name="Ohyanagi H."/>
            <person name="Mineta K."/>
            <person name="Michell C.T."/>
            <person name="Saber N."/>
            <person name="Kharbatia N.M."/>
            <person name="Rupper R.R."/>
            <person name="Sharp A.R."/>
            <person name="Dally N."/>
            <person name="Boughton B.A."/>
            <person name="Woo Y.H."/>
            <person name="Gao G."/>
            <person name="Schijlen E.G.W.M."/>
            <person name="Guo X."/>
            <person name="Momin A.A."/>
            <person name="Negrao S."/>
            <person name="Al-Babili S."/>
            <person name="Gehring C."/>
            <person name="Roessner U."/>
            <person name="Jung C."/>
            <person name="Murphy K."/>
            <person name="Arold S.T."/>
            <person name="Gojobori T."/>
            <person name="van der Linden C.G."/>
            <person name="van Loo E.N."/>
            <person name="Jellen E.N."/>
            <person name="Maughan P.J."/>
            <person name="Tester M."/>
        </authorList>
    </citation>
    <scope>NUCLEOTIDE SEQUENCE [LARGE SCALE GENOMIC DNA]</scope>
    <source>
        <strain evidence="3">cv. PI 614886</strain>
    </source>
</reference>
<dbReference type="OMA" id="FRHWTRT"/>
<dbReference type="PANTHER" id="PTHR31189">
    <property type="entry name" value="OS03G0336100 PROTEIN-RELATED"/>
    <property type="match status" value="1"/>
</dbReference>
<dbReference type="Gene3D" id="2.60.120.10">
    <property type="entry name" value="Jelly Rolls"/>
    <property type="match status" value="2"/>
</dbReference>
<dbReference type="InterPro" id="IPR006045">
    <property type="entry name" value="Cupin_1"/>
</dbReference>
<feature type="domain" description="Cupin type-1" evidence="2">
    <location>
        <begin position="61"/>
        <end position="204"/>
    </location>
</feature>